<feature type="coiled-coil region" evidence="3">
    <location>
        <begin position="387"/>
        <end position="414"/>
    </location>
</feature>
<evidence type="ECO:0000313" key="5">
    <source>
        <dbReference type="Ensembl" id="ENSPNAP00000012156.1"/>
    </source>
</evidence>
<dbReference type="PANTHER" id="PTHR35081">
    <property type="entry name" value="COILED-COIL DOMAIN-CONTAINING PROTEIN 105"/>
    <property type="match status" value="1"/>
</dbReference>
<feature type="region of interest" description="Disordered" evidence="4">
    <location>
        <begin position="234"/>
        <end position="256"/>
    </location>
</feature>
<dbReference type="GO" id="GO:0005929">
    <property type="term" value="C:cilium"/>
    <property type="evidence" value="ECO:0007669"/>
    <property type="project" value="UniProtKB-ARBA"/>
</dbReference>
<dbReference type="AlphaFoldDB" id="A0A3B4CMV8"/>
<evidence type="ECO:0000256" key="3">
    <source>
        <dbReference type="SAM" id="Coils"/>
    </source>
</evidence>
<evidence type="ECO:0008006" key="7">
    <source>
        <dbReference type="Google" id="ProtNLM"/>
    </source>
</evidence>
<evidence type="ECO:0000256" key="1">
    <source>
        <dbReference type="ARBA" id="ARBA00004496"/>
    </source>
</evidence>
<dbReference type="Pfam" id="PF03148">
    <property type="entry name" value="Tektin"/>
    <property type="match status" value="1"/>
</dbReference>
<dbReference type="Proteomes" id="UP001501920">
    <property type="component" value="Chromosome 17"/>
</dbReference>
<keyword evidence="3" id="KW-0175">Coiled coil</keyword>
<protein>
    <recommendedName>
        <fullName evidence="7">Coiled-coil domain containing 105</fullName>
    </recommendedName>
</protein>
<dbReference type="GO" id="GO:0005737">
    <property type="term" value="C:cytoplasm"/>
    <property type="evidence" value="ECO:0007669"/>
    <property type="project" value="UniProtKB-SubCell"/>
</dbReference>
<evidence type="ECO:0000256" key="2">
    <source>
        <dbReference type="ARBA" id="ARBA00022490"/>
    </source>
</evidence>
<dbReference type="OrthoDB" id="9896158at2759"/>
<evidence type="ECO:0000256" key="4">
    <source>
        <dbReference type="SAM" id="MobiDB-lite"/>
    </source>
</evidence>
<proteinExistence type="predicted"/>
<keyword evidence="2" id="KW-0963">Cytoplasm</keyword>
<dbReference type="STRING" id="42514.ENSPNAP00000012156"/>
<comment type="subcellular location">
    <subcellularLocation>
        <location evidence="1">Cytoplasm</location>
    </subcellularLocation>
</comment>
<organism evidence="5 6">
    <name type="scientific">Pygocentrus nattereri</name>
    <name type="common">Red-bellied piranha</name>
    <dbReference type="NCBI Taxonomy" id="42514"/>
    <lineage>
        <taxon>Eukaryota</taxon>
        <taxon>Metazoa</taxon>
        <taxon>Chordata</taxon>
        <taxon>Craniata</taxon>
        <taxon>Vertebrata</taxon>
        <taxon>Euteleostomi</taxon>
        <taxon>Actinopterygii</taxon>
        <taxon>Neopterygii</taxon>
        <taxon>Teleostei</taxon>
        <taxon>Ostariophysi</taxon>
        <taxon>Characiformes</taxon>
        <taxon>Characoidei</taxon>
        <taxon>Pygocentrus</taxon>
    </lineage>
</organism>
<reference evidence="5" key="3">
    <citation type="submission" date="2025-09" db="UniProtKB">
        <authorList>
            <consortium name="Ensembl"/>
        </authorList>
    </citation>
    <scope>IDENTIFICATION</scope>
</reference>
<reference evidence="5 6" key="1">
    <citation type="submission" date="2020-10" db="EMBL/GenBank/DDBJ databases">
        <title>Pygocentrus nattereri (red-bellied piranha) genome, fPygNat1, primary haplotype.</title>
        <authorList>
            <person name="Myers G."/>
            <person name="Meyer A."/>
            <person name="Karagic N."/>
            <person name="Pippel M."/>
            <person name="Winkler S."/>
            <person name="Tracey A."/>
            <person name="Wood J."/>
            <person name="Formenti G."/>
            <person name="Howe K."/>
            <person name="Fedrigo O."/>
            <person name="Jarvis E.D."/>
        </authorList>
    </citation>
    <scope>NUCLEOTIDE SEQUENCE [LARGE SCALE GENOMIC DNA]</scope>
</reference>
<name>A0A3B4CMV8_PYGNA</name>
<dbReference type="PANTHER" id="PTHR35081:SF1">
    <property type="entry name" value="COILED-COIL DOMAIN-CONTAINING PROTEIN 105"/>
    <property type="match status" value="1"/>
</dbReference>
<dbReference type="CTD" id="126402"/>
<dbReference type="OMA" id="YTPECAT"/>
<reference evidence="5" key="2">
    <citation type="submission" date="2025-08" db="UniProtKB">
        <authorList>
            <consortium name="Ensembl"/>
        </authorList>
    </citation>
    <scope>IDENTIFICATION</scope>
</reference>
<feature type="compositionally biased region" description="Polar residues" evidence="4">
    <location>
        <begin position="234"/>
        <end position="246"/>
    </location>
</feature>
<dbReference type="GeneID" id="108432973"/>
<dbReference type="RefSeq" id="XP_017562659.1">
    <property type="nucleotide sequence ID" value="XM_017707170.1"/>
</dbReference>
<accession>A0A3B4CMV8</accession>
<dbReference type="Ensembl" id="ENSPNAT00000019355.2">
    <property type="protein sequence ID" value="ENSPNAP00000012156.1"/>
    <property type="gene ID" value="ENSPNAG00000017879.2"/>
</dbReference>
<keyword evidence="6" id="KW-1185">Reference proteome</keyword>
<dbReference type="GeneTree" id="ENSGT00940000169011"/>
<dbReference type="InterPro" id="IPR048256">
    <property type="entry name" value="Tektin-like"/>
</dbReference>
<sequence>MKCGAQAVRSAPAAPLTVGAQKWRDESLRSIQRAQRLVLQSHMDALHSAARYRRAPLTSTFTDYESGTLSKIRPKSTGATLHSLGMNGPFPPPALRDQSAEASISMAGEYMRSVREVEGHLRRTAGKVTQEATKLQHQQERLEKLLRSFRKALLVNQQSTDGRTFRPSVKETVKDGADLLLCHEKKGLTELKQKLETMLRDTLTQQQALAQSSRQLLNCAFERSRVIELLPQHGSPSATVHHSPSPLSMKPDPSGPYTPECRDVLEASAAVLHKSQQLRENMKQLMCDAIIKQTTLHHSVNEGLLKKITETTNLQHHLTLSSAATRQAISRQQRQMQCANYSHGRVLGPLSRADLFCRERLDRPVVQVYERHQSSCLPESSLLTQGNAMLKQHLDFAEKAVEDLQVARLQLEDDTCLKQAAAGVDSAVVRLRRRLVLPMCVQVANG</sequence>
<gene>
    <name evidence="5" type="primary">CCDC105</name>
</gene>
<evidence type="ECO:0000313" key="6">
    <source>
        <dbReference type="Proteomes" id="UP001501920"/>
    </source>
</evidence>
<dbReference type="InterPro" id="IPR038949">
    <property type="entry name" value="TEKTL1"/>
</dbReference>